<evidence type="ECO:0000313" key="3">
    <source>
        <dbReference type="EMBL" id="CAL1533093.1"/>
    </source>
</evidence>
<feature type="transmembrane region" description="Helical" evidence="2">
    <location>
        <begin position="1117"/>
        <end position="1136"/>
    </location>
</feature>
<feature type="compositionally biased region" description="Polar residues" evidence="1">
    <location>
        <begin position="986"/>
        <end position="996"/>
    </location>
</feature>
<proteinExistence type="predicted"/>
<feature type="compositionally biased region" description="Basic and acidic residues" evidence="1">
    <location>
        <begin position="547"/>
        <end position="559"/>
    </location>
</feature>
<dbReference type="Proteomes" id="UP001497497">
    <property type="component" value="Unassembled WGS sequence"/>
</dbReference>
<feature type="compositionally biased region" description="Basic residues" evidence="1">
    <location>
        <begin position="482"/>
        <end position="496"/>
    </location>
</feature>
<keyword evidence="2" id="KW-0472">Membrane</keyword>
<keyword evidence="2" id="KW-0812">Transmembrane</keyword>
<accession>A0AAV2HLX0</accession>
<organism evidence="3 4">
    <name type="scientific">Lymnaea stagnalis</name>
    <name type="common">Great pond snail</name>
    <name type="synonym">Helix stagnalis</name>
    <dbReference type="NCBI Taxonomy" id="6523"/>
    <lineage>
        <taxon>Eukaryota</taxon>
        <taxon>Metazoa</taxon>
        <taxon>Spiralia</taxon>
        <taxon>Lophotrochozoa</taxon>
        <taxon>Mollusca</taxon>
        <taxon>Gastropoda</taxon>
        <taxon>Heterobranchia</taxon>
        <taxon>Euthyneura</taxon>
        <taxon>Panpulmonata</taxon>
        <taxon>Hygrophila</taxon>
        <taxon>Lymnaeoidea</taxon>
        <taxon>Lymnaeidae</taxon>
        <taxon>Lymnaea</taxon>
    </lineage>
</organism>
<gene>
    <name evidence="3" type="ORF">GSLYS_00007111001</name>
</gene>
<evidence type="ECO:0000256" key="2">
    <source>
        <dbReference type="SAM" id="Phobius"/>
    </source>
</evidence>
<feature type="compositionally biased region" description="Basic residues" evidence="1">
    <location>
        <begin position="390"/>
        <end position="411"/>
    </location>
</feature>
<feature type="compositionally biased region" description="Polar residues" evidence="1">
    <location>
        <begin position="603"/>
        <end position="612"/>
    </location>
</feature>
<feature type="compositionally biased region" description="Basic residues" evidence="1">
    <location>
        <begin position="944"/>
        <end position="957"/>
    </location>
</feature>
<feature type="region of interest" description="Disordered" evidence="1">
    <location>
        <begin position="592"/>
        <end position="635"/>
    </location>
</feature>
<feature type="compositionally biased region" description="Basic residues" evidence="1">
    <location>
        <begin position="971"/>
        <end position="980"/>
    </location>
</feature>
<protein>
    <submittedName>
        <fullName evidence="3">Uncharacterized protein</fullName>
    </submittedName>
</protein>
<keyword evidence="4" id="KW-1185">Reference proteome</keyword>
<evidence type="ECO:0000256" key="1">
    <source>
        <dbReference type="SAM" id="MobiDB-lite"/>
    </source>
</evidence>
<feature type="region of interest" description="Disordered" evidence="1">
    <location>
        <begin position="921"/>
        <end position="999"/>
    </location>
</feature>
<dbReference type="EMBL" id="CAXITT010000133">
    <property type="protein sequence ID" value="CAL1533093.1"/>
    <property type="molecule type" value="Genomic_DNA"/>
</dbReference>
<feature type="compositionally biased region" description="Low complexity" evidence="1">
    <location>
        <begin position="922"/>
        <end position="933"/>
    </location>
</feature>
<feature type="compositionally biased region" description="Polar residues" evidence="1">
    <location>
        <begin position="776"/>
        <end position="805"/>
    </location>
</feature>
<feature type="compositionally biased region" description="Polar residues" evidence="1">
    <location>
        <begin position="199"/>
        <end position="220"/>
    </location>
</feature>
<reference evidence="3 4" key="1">
    <citation type="submission" date="2024-04" db="EMBL/GenBank/DDBJ databases">
        <authorList>
            <consortium name="Genoscope - CEA"/>
            <person name="William W."/>
        </authorList>
    </citation>
    <scope>NUCLEOTIDE SEQUENCE [LARGE SCALE GENOMIC DNA]</scope>
</reference>
<dbReference type="AlphaFoldDB" id="A0AAV2HLX0"/>
<sequence>MVPSDGHGLVGRDQSVTSYASVNPKEKCGVPVEPHQWVSKQVLVCKSSPELKDTRGLLDPPPISSSECSQSDHVYLASDRQSTGNLASMTNSQEEISLQFSPNRQRNKEKLSHACPKAKILSNFTLGLTSPQVIDYQSWLLGNIPFEKRRCARGARDRKTSTTGSHNCEHNKTILAGSSVAFSSSDGDSRCGQTKRKSTGNTDGMKTKRQTASGVTSAESSDVMKDNQKTKCLDAATPDPNKLVDRVPLPDRKFNLNKVNGEKQKKTEKDLNEAEVLQSDLQKCFFDHMAKLEQCKFVIDHANGQIYPATPSGLQIAGRKKRSAGKSNKKNQKMMLDSYALWKSQCFKLVDTHTQTRTPLPIIAEREMPKQRAPKSPLPLNVELEIPKQRGPKKKLRKSSVPKSRNRGSKLHKVEKCDDLVKKISSRISSSLDKSYPIYSSSCSNKYSAQVRKKKKLLYHIRSPPTATNEKHSCLGDSSGLRPKKLKKSEKSKKSKRPQESDNSRQILKKSSSSLFVPIAKAPKQLCVSSSSCLDQKLSVDNVPPADTKRRQSRDKNQGETKQTCRFKQTSKHGVCKEGLTKKRRKILVNPAKKTKKAHEKNQGLTNTSKSVISVGGRSKLSRNTRPRSPSSTHGTILMHLAQGKKSPPRIQLHSEPTAIKVSSPPPLGQSVSPCRLKRSSTSPCVSRRTVIKKVYTRCSEGDLAPAMSNSPFLLLSRSSGMTASPIWNKDQSVSPSINSKRNDSSFQQRKNDPANSLSETKNNSIVQKQHAIGSPSASRLTTGPSSGLNKLNETTTSWSGTSPSKVHGKLAEHKGLNATPLNSKPRSNSPSLSRASMVLPSTHKNTVGSVSPSKQLGGTMPPFILTRGSISPSKQTDRSLSPAKKTGGSISPFKQVGGVVLPSWKSRKLSPKIIIRKNIPSSVSGMSGSSLSPNIRPGSLSPKKIRPNSNVRKKLRSPSQSKDRHSATHSPKKVLGKTKRAQDLRTGSSTSTTTDHFPDTKQAVRRKKHGLPTFPNKFLGFNKMKPDFGGGDQPMSSGGGFSSSYSTTRSINCRKMSRSKTRNLFSSFQQRMNNINYVRMDNYIIPLRNFAWNSAIGDLNAERALKKDGNATGSRLQYGLLFVVIFIQCLLHYFVSRK</sequence>
<feature type="compositionally biased region" description="Polar residues" evidence="1">
    <location>
        <begin position="820"/>
        <end position="835"/>
    </location>
</feature>
<feature type="region of interest" description="Disordered" evidence="1">
    <location>
        <begin position="462"/>
        <end position="508"/>
    </location>
</feature>
<feature type="region of interest" description="Disordered" evidence="1">
    <location>
        <begin position="179"/>
        <end position="226"/>
    </location>
</feature>
<feature type="compositionally biased region" description="Polar residues" evidence="1">
    <location>
        <begin position="843"/>
        <end position="857"/>
    </location>
</feature>
<feature type="region of interest" description="Disordered" evidence="1">
    <location>
        <begin position="659"/>
        <end position="681"/>
    </location>
</feature>
<name>A0AAV2HLX0_LYMST</name>
<feature type="region of interest" description="Disordered" evidence="1">
    <location>
        <begin position="368"/>
        <end position="415"/>
    </location>
</feature>
<feature type="region of interest" description="Disordered" evidence="1">
    <location>
        <begin position="538"/>
        <end position="573"/>
    </location>
</feature>
<feature type="compositionally biased region" description="Polar residues" evidence="1">
    <location>
        <begin position="730"/>
        <end position="768"/>
    </location>
</feature>
<keyword evidence="2" id="KW-1133">Transmembrane helix</keyword>
<comment type="caution">
    <text evidence="3">The sequence shown here is derived from an EMBL/GenBank/DDBJ whole genome shotgun (WGS) entry which is preliminary data.</text>
</comment>
<feature type="region of interest" description="Disordered" evidence="1">
    <location>
        <begin position="727"/>
        <end position="895"/>
    </location>
</feature>
<evidence type="ECO:0000313" key="4">
    <source>
        <dbReference type="Proteomes" id="UP001497497"/>
    </source>
</evidence>